<organism evidence="1 2">
    <name type="scientific">Janibacter limosus</name>
    <dbReference type="NCBI Taxonomy" id="53458"/>
    <lineage>
        <taxon>Bacteria</taxon>
        <taxon>Bacillati</taxon>
        <taxon>Actinomycetota</taxon>
        <taxon>Actinomycetes</taxon>
        <taxon>Micrococcales</taxon>
        <taxon>Intrasporangiaceae</taxon>
        <taxon>Janibacter</taxon>
    </lineage>
</organism>
<keyword evidence="1" id="KW-0238">DNA-binding</keyword>
<accession>A0AC61U3S3</accession>
<dbReference type="EMBL" id="CP087977">
    <property type="protein sequence ID" value="UUZ44662.1"/>
    <property type="molecule type" value="Genomic_DNA"/>
</dbReference>
<dbReference type="Proteomes" id="UP001059663">
    <property type="component" value="Chromosome"/>
</dbReference>
<gene>
    <name evidence="1" type="ORF">LP422_20440</name>
</gene>
<sequence length="429" mass="46822">MRLVDDRERRARLAVRHGLHPDHRASDPVTAAEAVVCLHATEAATVHLAVGARTTGIAPVDVERSLYEDRSLVKQLAMRRTLFAFPATCCRRRWGSRSLGSHRSNGGSSPVTPHGTASPRTATPRLDAAGGAVVSRLTGSAPLSARALREELPELSGAITVNEDKRYGGTFNLAPRVLTRLGAEGRITRGANAGHWRLSKPAWALLPDWLGEIVTPLALDEAYAQLVRRWLSQFGPGTLEDVQWWLGATKGATRAALAAVGAVEVALERDRTGWVLPDDLDPVADVSPWAALLPTLDPTTMGWKHREAYLDPAHRELLFDSFGNGGSTARWDGRIVGASGPGRRRRRLRGRVPRHRPRWRREVRPRPRGAATDRLARRGADHQCLQLAADEGRATPLSRRSADGSRRPAAVAGGCHPRPAHWVDERANP</sequence>
<protein>
    <submittedName>
        <fullName evidence="1">Winged helix DNA-binding domain-containing protein</fullName>
    </submittedName>
</protein>
<proteinExistence type="predicted"/>
<name>A0AC61U3S3_9MICO</name>
<reference evidence="1" key="1">
    <citation type="submission" date="2021-11" db="EMBL/GenBank/DDBJ databases">
        <title>Study of the species diversity of bacterial strains isolated from a unique natural object - Shulgan-Tash cave (Bashkiria).</title>
        <authorList>
            <person name="Sazanova A.L."/>
            <person name="Chirak E.R."/>
            <person name="Safronova V.I."/>
        </authorList>
    </citation>
    <scope>NUCLEOTIDE SEQUENCE</scope>
    <source>
        <strain evidence="1">P1</strain>
    </source>
</reference>
<evidence type="ECO:0000313" key="2">
    <source>
        <dbReference type="Proteomes" id="UP001059663"/>
    </source>
</evidence>
<evidence type="ECO:0000313" key="1">
    <source>
        <dbReference type="EMBL" id="UUZ44662.1"/>
    </source>
</evidence>